<dbReference type="Gene3D" id="3.30.70.330">
    <property type="match status" value="1"/>
</dbReference>
<evidence type="ECO:0000313" key="4">
    <source>
        <dbReference type="Proteomes" id="UP000593572"/>
    </source>
</evidence>
<dbReference type="InterPro" id="IPR000504">
    <property type="entry name" value="RRM_dom"/>
</dbReference>
<dbReference type="InterPro" id="IPR035979">
    <property type="entry name" value="RBD_domain_sf"/>
</dbReference>
<dbReference type="GO" id="GO:0003723">
    <property type="term" value="F:RNA binding"/>
    <property type="evidence" value="ECO:0007669"/>
    <property type="project" value="UniProtKB-UniRule"/>
</dbReference>
<dbReference type="Pfam" id="PF00076">
    <property type="entry name" value="RRM_1"/>
    <property type="match status" value="1"/>
</dbReference>
<name>A0A7J8MMW6_9ROSI</name>
<organism evidence="3 4">
    <name type="scientific">Gossypium lobatum</name>
    <dbReference type="NCBI Taxonomy" id="34289"/>
    <lineage>
        <taxon>Eukaryota</taxon>
        <taxon>Viridiplantae</taxon>
        <taxon>Streptophyta</taxon>
        <taxon>Embryophyta</taxon>
        <taxon>Tracheophyta</taxon>
        <taxon>Spermatophyta</taxon>
        <taxon>Magnoliopsida</taxon>
        <taxon>eudicotyledons</taxon>
        <taxon>Gunneridae</taxon>
        <taxon>Pentapetalae</taxon>
        <taxon>rosids</taxon>
        <taxon>malvids</taxon>
        <taxon>Malvales</taxon>
        <taxon>Malvaceae</taxon>
        <taxon>Malvoideae</taxon>
        <taxon>Gossypium</taxon>
    </lineage>
</organism>
<gene>
    <name evidence="3" type="ORF">Golob_010755</name>
</gene>
<dbReference type="CDD" id="cd00590">
    <property type="entry name" value="RRM_SF"/>
    <property type="match status" value="1"/>
</dbReference>
<evidence type="ECO:0000259" key="2">
    <source>
        <dbReference type="PROSITE" id="PS50102"/>
    </source>
</evidence>
<keyword evidence="1" id="KW-0694">RNA-binding</keyword>
<sequence>MHWRWLQQLFGYHGRVMDVFIPKKRGAAGRRFGFVRYGNIRDARRGIERLDDFMMMNQRISGTIVLMVFESEEKMKEVVLELGWWGECISINEETQEPISFMRGNIQLITDCLNGIDEVIDLQVANVGMEKCASDINTKLNVDMGICETTYDCENSDGLATKLDLDAMGLKAVNTNDGNEDCELGVDISNDKEKHVDASEYKSNM</sequence>
<dbReference type="Proteomes" id="UP000593572">
    <property type="component" value="Unassembled WGS sequence"/>
</dbReference>
<reference evidence="3 4" key="1">
    <citation type="journal article" date="2019" name="Genome Biol. Evol.">
        <title>Insights into the evolution of the New World diploid cottons (Gossypium, subgenus Houzingenia) based on genome sequencing.</title>
        <authorList>
            <person name="Grover C.E."/>
            <person name="Arick M.A. 2nd"/>
            <person name="Thrash A."/>
            <person name="Conover J.L."/>
            <person name="Sanders W.S."/>
            <person name="Peterson D.G."/>
            <person name="Frelichowski J.E."/>
            <person name="Scheffler J.A."/>
            <person name="Scheffler B.E."/>
            <person name="Wendel J.F."/>
        </authorList>
    </citation>
    <scope>NUCLEOTIDE SEQUENCE [LARGE SCALE GENOMIC DNA]</scope>
    <source>
        <strain evidence="3">157</strain>
        <tissue evidence="3">Leaf</tissue>
    </source>
</reference>
<dbReference type="AlphaFoldDB" id="A0A7J8MMW6"/>
<accession>A0A7J8MMW6</accession>
<dbReference type="EMBL" id="JABEZX010000009">
    <property type="protein sequence ID" value="MBA0565900.1"/>
    <property type="molecule type" value="Genomic_DNA"/>
</dbReference>
<dbReference type="SUPFAM" id="SSF54928">
    <property type="entry name" value="RNA-binding domain, RBD"/>
    <property type="match status" value="1"/>
</dbReference>
<evidence type="ECO:0000313" key="3">
    <source>
        <dbReference type="EMBL" id="MBA0565900.1"/>
    </source>
</evidence>
<dbReference type="InterPro" id="IPR012677">
    <property type="entry name" value="Nucleotide-bd_a/b_plait_sf"/>
</dbReference>
<keyword evidence="4" id="KW-1185">Reference proteome</keyword>
<comment type="caution">
    <text evidence="3">The sequence shown here is derived from an EMBL/GenBank/DDBJ whole genome shotgun (WGS) entry which is preliminary data.</text>
</comment>
<feature type="domain" description="RRM" evidence="2">
    <location>
        <begin position="6"/>
        <end position="72"/>
    </location>
</feature>
<protein>
    <recommendedName>
        <fullName evidence="2">RRM domain-containing protein</fullName>
    </recommendedName>
</protein>
<dbReference type="PROSITE" id="PS50102">
    <property type="entry name" value="RRM"/>
    <property type="match status" value="1"/>
</dbReference>
<proteinExistence type="predicted"/>
<evidence type="ECO:0000256" key="1">
    <source>
        <dbReference type="PROSITE-ProRule" id="PRU00176"/>
    </source>
</evidence>